<comment type="caution">
    <text evidence="2">The sequence shown here is derived from an EMBL/GenBank/DDBJ whole genome shotgun (WGS) entry which is preliminary data.</text>
</comment>
<evidence type="ECO:0000256" key="1">
    <source>
        <dbReference type="SAM" id="Phobius"/>
    </source>
</evidence>
<dbReference type="EMBL" id="JAOPEN010000004">
    <property type="protein sequence ID" value="KAJ4858600.1"/>
    <property type="molecule type" value="Genomic_DNA"/>
</dbReference>
<accession>A0A9W9BDY2</accession>
<dbReference type="RefSeq" id="XP_056027656.1">
    <property type="nucleotide sequence ID" value="XM_056174077.1"/>
</dbReference>
<dbReference type="Proteomes" id="UP001140511">
    <property type="component" value="Unassembled WGS sequence"/>
</dbReference>
<keyword evidence="1" id="KW-0812">Transmembrane</keyword>
<proteinExistence type="predicted"/>
<keyword evidence="1" id="KW-0472">Membrane</keyword>
<gene>
    <name evidence="2" type="ORF">T069G_06867</name>
</gene>
<evidence type="ECO:0000313" key="2">
    <source>
        <dbReference type="EMBL" id="KAJ4858600.1"/>
    </source>
</evidence>
<feature type="transmembrane region" description="Helical" evidence="1">
    <location>
        <begin position="33"/>
        <end position="55"/>
    </location>
</feature>
<keyword evidence="3" id="KW-1185">Reference proteome</keyword>
<organism evidence="2 3">
    <name type="scientific">Trichoderma breve</name>
    <dbReference type="NCBI Taxonomy" id="2034170"/>
    <lineage>
        <taxon>Eukaryota</taxon>
        <taxon>Fungi</taxon>
        <taxon>Dikarya</taxon>
        <taxon>Ascomycota</taxon>
        <taxon>Pezizomycotina</taxon>
        <taxon>Sordariomycetes</taxon>
        <taxon>Hypocreomycetidae</taxon>
        <taxon>Hypocreales</taxon>
        <taxon>Hypocreaceae</taxon>
        <taxon>Trichoderma</taxon>
    </lineage>
</organism>
<evidence type="ECO:0000313" key="3">
    <source>
        <dbReference type="Proteomes" id="UP001140511"/>
    </source>
</evidence>
<protein>
    <submittedName>
        <fullName evidence="2">Uncharacterized protein</fullName>
    </submittedName>
</protein>
<reference evidence="2" key="1">
    <citation type="submission" date="2022-09" db="EMBL/GenBank/DDBJ databases">
        <title>Chromosome-level assembly of Trichoderma breve T069, a fungus used in development of biopesticide product.</title>
        <authorList>
            <person name="Lin R."/>
            <person name="Liu T."/>
        </authorList>
    </citation>
    <scope>NUCLEOTIDE SEQUENCE</scope>
    <source>
        <strain evidence="2">T069</strain>
    </source>
</reference>
<dbReference type="AlphaFoldDB" id="A0A9W9BDY2"/>
<keyword evidence="1" id="KW-1133">Transmembrane helix</keyword>
<name>A0A9W9BDY2_9HYPO</name>
<sequence>MAVLLWDVSGALAFLSFPGSAFLVSAISWISLALGLFFIVPSLLAVVFDILLWIWRTFTQAPDERTPAAAAAGSAAAIVAASTVAATTTIGSEHGDQRARRR</sequence>
<dbReference type="GeneID" id="80868765"/>